<evidence type="ECO:0000313" key="8">
    <source>
        <dbReference type="Proteomes" id="UP000198546"/>
    </source>
</evidence>
<comment type="similarity">
    <text evidence="5">Belongs to the DNA photolyase family.</text>
</comment>
<dbReference type="GO" id="GO:0003677">
    <property type="term" value="F:DNA binding"/>
    <property type="evidence" value="ECO:0007669"/>
    <property type="project" value="TreeGrafter"/>
</dbReference>
<dbReference type="Gene3D" id="1.10.579.10">
    <property type="entry name" value="DNA Cyclobutane Dipyrimidine Photolyase, subunit A, domain 3"/>
    <property type="match status" value="1"/>
</dbReference>
<reference evidence="7 8" key="1">
    <citation type="submission" date="2016-10" db="EMBL/GenBank/DDBJ databases">
        <authorList>
            <person name="de Groot N.N."/>
        </authorList>
    </citation>
    <scope>NUCLEOTIDE SEQUENCE [LARGE SCALE GENOMIC DNA]</scope>
    <source>
        <strain evidence="7 8">MON 2.2</strain>
    </source>
</reference>
<dbReference type="SUPFAM" id="SSF48173">
    <property type="entry name" value="Cryptochrome/photolyase FAD-binding domain"/>
    <property type="match status" value="1"/>
</dbReference>
<dbReference type="GO" id="GO:0006139">
    <property type="term" value="P:nucleobase-containing compound metabolic process"/>
    <property type="evidence" value="ECO:0007669"/>
    <property type="project" value="UniProtKB-ARBA"/>
</dbReference>
<dbReference type="Proteomes" id="UP000198546">
    <property type="component" value="Chromosome i"/>
</dbReference>
<dbReference type="STRING" id="675864.SAMN04489747_0978"/>
<dbReference type="InterPro" id="IPR036134">
    <property type="entry name" value="Crypto/Photolyase_FAD-like_sf"/>
</dbReference>
<dbReference type="InterPro" id="IPR006050">
    <property type="entry name" value="DNA_photolyase_N"/>
</dbReference>
<evidence type="ECO:0000256" key="3">
    <source>
        <dbReference type="ARBA" id="ARBA00022991"/>
    </source>
</evidence>
<keyword evidence="3 5" id="KW-0157">Chromophore</keyword>
<evidence type="ECO:0000259" key="6">
    <source>
        <dbReference type="PROSITE" id="PS51645"/>
    </source>
</evidence>
<dbReference type="Pfam" id="PF00875">
    <property type="entry name" value="DNA_photolyase"/>
    <property type="match status" value="1"/>
</dbReference>
<feature type="domain" description="Photolyase/cryptochrome alpha/beta" evidence="6">
    <location>
        <begin position="1"/>
        <end position="121"/>
    </location>
</feature>
<evidence type="ECO:0000313" key="7">
    <source>
        <dbReference type="EMBL" id="SDD45392.1"/>
    </source>
</evidence>
<proteinExistence type="inferred from homology"/>
<dbReference type="GO" id="GO:0009416">
    <property type="term" value="P:response to light stimulus"/>
    <property type="evidence" value="ECO:0007669"/>
    <property type="project" value="TreeGrafter"/>
</dbReference>
<dbReference type="InterPro" id="IPR005101">
    <property type="entry name" value="Cryptochr/Photolyase_FAD-bd"/>
</dbReference>
<dbReference type="GO" id="GO:0003904">
    <property type="term" value="F:deoxyribodipyrimidine photo-lyase activity"/>
    <property type="evidence" value="ECO:0007669"/>
    <property type="project" value="TreeGrafter"/>
</dbReference>
<dbReference type="PROSITE" id="PS51645">
    <property type="entry name" value="PHR_CRY_ALPHA_BETA"/>
    <property type="match status" value="1"/>
</dbReference>
<dbReference type="PANTHER" id="PTHR11455:SF9">
    <property type="entry name" value="CRYPTOCHROME CIRCADIAN CLOCK 5 ISOFORM X1"/>
    <property type="match status" value="1"/>
</dbReference>
<dbReference type="InterPro" id="IPR018394">
    <property type="entry name" value="DNA_photolyase_1_CS_C"/>
</dbReference>
<dbReference type="PROSITE" id="PS00394">
    <property type="entry name" value="DNA_PHOTOLYASES_1_1"/>
    <property type="match status" value="1"/>
</dbReference>
<feature type="binding site" evidence="4">
    <location>
        <begin position="256"/>
        <end position="263"/>
    </location>
    <ligand>
        <name>FAD</name>
        <dbReference type="ChEBI" id="CHEBI:57692"/>
    </ligand>
</feature>
<comment type="cofactor">
    <cofactor evidence="4">
        <name>FAD</name>
        <dbReference type="ChEBI" id="CHEBI:57692"/>
    </cofactor>
    <text evidence="4">Binds 1 FAD per subunit.</text>
</comment>
<organism evidence="7 8">
    <name type="scientific">Auraticoccus monumenti</name>
    <dbReference type="NCBI Taxonomy" id="675864"/>
    <lineage>
        <taxon>Bacteria</taxon>
        <taxon>Bacillati</taxon>
        <taxon>Actinomycetota</taxon>
        <taxon>Actinomycetes</taxon>
        <taxon>Propionibacteriales</taxon>
        <taxon>Propionibacteriaceae</taxon>
        <taxon>Auraticoccus</taxon>
    </lineage>
</organism>
<dbReference type="GO" id="GO:0006950">
    <property type="term" value="P:response to stress"/>
    <property type="evidence" value="ECO:0007669"/>
    <property type="project" value="UniProtKB-ARBA"/>
</dbReference>
<evidence type="ECO:0000256" key="2">
    <source>
        <dbReference type="ARBA" id="ARBA00022827"/>
    </source>
</evidence>
<sequence>MWFRRDLRLHDHPALAAAATDGPVLPVFVLDPALLATAGPVRTHCLFEALGALHGATDGALVLRTGRPSEVLPALAREVGADSVHVSAETTPYGRRRDERVEQALGEVELVRTGSPYAVTPGRVRNGSGDAYQVFSPFYRAWQQHGWRDPADLPRDLAWARADSEELPEDPLDRLAERPELPVVTEAAARKRYAHFFDALLSGYSTDRDRPDLDGTSQLSVQLKYGTVHPRTLLAGLTGRGLTEEAAAGVERFRTELSWREFYADVVWNQPSSAWSDLKPALASMVYDEPGADFEAWQAGRTGYPMVDAGMRQLLAIGWVHNRVRMLTASFLVKDLHLHWSHGARHFLHHLRDGDVASNNHGWQWVAGTGTDASPYFRVFNPVTQGQKFDPAGDYVRRWVPELRHLPGKKVQEPWTAEGGYDHGYPERVVDHAEERLEALRRYEAARR</sequence>
<feature type="binding site" evidence="4">
    <location>
        <position position="253"/>
    </location>
    <ligand>
        <name>FAD</name>
        <dbReference type="ChEBI" id="CHEBI:57692"/>
    </ligand>
</feature>
<keyword evidence="8" id="KW-1185">Reference proteome</keyword>
<keyword evidence="2 4" id="KW-0274">FAD</keyword>
<dbReference type="Pfam" id="PF03441">
    <property type="entry name" value="FAD_binding_7"/>
    <property type="match status" value="1"/>
</dbReference>
<accession>A0A1G6UVM8</accession>
<dbReference type="PANTHER" id="PTHR11455">
    <property type="entry name" value="CRYPTOCHROME"/>
    <property type="match status" value="1"/>
</dbReference>
<dbReference type="Gene3D" id="3.40.50.620">
    <property type="entry name" value="HUPs"/>
    <property type="match status" value="1"/>
</dbReference>
<dbReference type="InterPro" id="IPR002081">
    <property type="entry name" value="Cryptochrome/DNA_photolyase_1"/>
</dbReference>
<gene>
    <name evidence="7" type="ORF">SAMN04489747_0978</name>
</gene>
<dbReference type="Gene3D" id="1.25.40.80">
    <property type="match status" value="1"/>
</dbReference>
<keyword evidence="7" id="KW-0456">Lyase</keyword>
<dbReference type="AlphaFoldDB" id="A0A1G6UVM8"/>
<dbReference type="PRINTS" id="PR00147">
    <property type="entry name" value="DNAPHOTLYASE"/>
</dbReference>
<evidence type="ECO:0000256" key="5">
    <source>
        <dbReference type="RuleBase" id="RU004182"/>
    </source>
</evidence>
<keyword evidence="1 4" id="KW-0285">Flavoprotein</keyword>
<protein>
    <submittedName>
        <fullName evidence="7">Deoxyribodipyrimidine photo-lyase</fullName>
    </submittedName>
</protein>
<evidence type="ECO:0000256" key="4">
    <source>
        <dbReference type="PIRSR" id="PIRSR602081-1"/>
    </source>
</evidence>
<evidence type="ECO:0000256" key="1">
    <source>
        <dbReference type="ARBA" id="ARBA00022630"/>
    </source>
</evidence>
<feature type="binding site" evidence="4">
    <location>
        <begin position="216"/>
        <end position="220"/>
    </location>
    <ligand>
        <name>FAD</name>
        <dbReference type="ChEBI" id="CHEBI:57692"/>
    </ligand>
</feature>
<dbReference type="GO" id="GO:0071949">
    <property type="term" value="F:FAD binding"/>
    <property type="evidence" value="ECO:0007669"/>
    <property type="project" value="TreeGrafter"/>
</dbReference>
<name>A0A1G6UVM8_9ACTN</name>
<feature type="binding site" evidence="4">
    <location>
        <position position="204"/>
    </location>
    <ligand>
        <name>FAD</name>
        <dbReference type="ChEBI" id="CHEBI:57692"/>
    </ligand>
</feature>
<feature type="binding site" evidence="4">
    <location>
        <begin position="353"/>
        <end position="355"/>
    </location>
    <ligand>
        <name>FAD</name>
        <dbReference type="ChEBI" id="CHEBI:57692"/>
    </ligand>
</feature>
<dbReference type="EMBL" id="LT629688">
    <property type="protein sequence ID" value="SDD45392.1"/>
    <property type="molecule type" value="Genomic_DNA"/>
</dbReference>
<dbReference type="InterPro" id="IPR014729">
    <property type="entry name" value="Rossmann-like_a/b/a_fold"/>
</dbReference>
<dbReference type="InterPro" id="IPR036155">
    <property type="entry name" value="Crypto/Photolyase_N_sf"/>
</dbReference>
<dbReference type="SUPFAM" id="SSF52425">
    <property type="entry name" value="Cryptochrome/photolyase, N-terminal domain"/>
    <property type="match status" value="1"/>
</dbReference>